<feature type="transmembrane region" description="Helical" evidence="1">
    <location>
        <begin position="271"/>
        <end position="294"/>
    </location>
</feature>
<feature type="transmembrane region" description="Helical" evidence="1">
    <location>
        <begin position="21"/>
        <end position="41"/>
    </location>
</feature>
<dbReference type="PANTHER" id="PTHR37305:SF1">
    <property type="entry name" value="MEMBRANE PROTEIN"/>
    <property type="match status" value="1"/>
</dbReference>
<gene>
    <name evidence="2" type="ORF">A8806_102143</name>
</gene>
<proteinExistence type="predicted"/>
<sequence length="389" mass="44096">MRHFWGLTGYEYKKLLKKKMVWITLAILCAGAVYAVLYPFFSMSVSSGGTTYTYAEIQENDRNTAKDFNGKMIDGSMMKELDSRDQSADRDVPDDMRVFAISIGSNGAINYQEDRIFDFKEDIYGIRDQVLENRWEAGHLSEGEIKELRKKNEKLKTPFTYHYAAGYKNIINLADIIAIMQTLFIAICIPLIFSEEHNRKTAQISLCTKYGKNVLFGAKIFTGISFSVITTIALFLCILIPAAACYGTEGIRTQVQVFYPFLSWDLNMGEMLLVLLGLWIAAAVLQSAFVMFLAEKCRNNTVPMAVMVGILIFTSFFNIPAQHKILAQIWAYVPVNMMRLPDAFGDMMISAFGKYYGVWQSAPLFYLILSATAVFAGSRIYCRFQVKEK</sequence>
<dbReference type="PANTHER" id="PTHR37305">
    <property type="entry name" value="INTEGRAL MEMBRANE PROTEIN-RELATED"/>
    <property type="match status" value="1"/>
</dbReference>
<organism evidence="2 3">
    <name type="scientific">Faecalicatena orotica</name>
    <dbReference type="NCBI Taxonomy" id="1544"/>
    <lineage>
        <taxon>Bacteria</taxon>
        <taxon>Bacillati</taxon>
        <taxon>Bacillota</taxon>
        <taxon>Clostridia</taxon>
        <taxon>Lachnospirales</taxon>
        <taxon>Lachnospiraceae</taxon>
        <taxon>Faecalicatena</taxon>
    </lineage>
</organism>
<keyword evidence="1" id="KW-1133">Transmembrane helix</keyword>
<keyword evidence="1" id="KW-0812">Transmembrane</keyword>
<feature type="transmembrane region" description="Helical" evidence="1">
    <location>
        <begin position="214"/>
        <end position="244"/>
    </location>
</feature>
<evidence type="ECO:0000313" key="2">
    <source>
        <dbReference type="EMBL" id="PWJ31287.1"/>
    </source>
</evidence>
<evidence type="ECO:0000313" key="3">
    <source>
        <dbReference type="Proteomes" id="UP000245845"/>
    </source>
</evidence>
<name>A0A2Y9BFU2_9FIRM</name>
<keyword evidence="3" id="KW-1185">Reference proteome</keyword>
<dbReference type="RefSeq" id="WP_181368583.1">
    <property type="nucleotide sequence ID" value="NZ_BAAACK010000006.1"/>
</dbReference>
<feature type="transmembrane region" description="Helical" evidence="1">
    <location>
        <begin position="301"/>
        <end position="319"/>
    </location>
</feature>
<keyword evidence="1" id="KW-0472">Membrane</keyword>
<dbReference type="GO" id="GO:0005886">
    <property type="term" value="C:plasma membrane"/>
    <property type="evidence" value="ECO:0007669"/>
    <property type="project" value="UniProtKB-SubCell"/>
</dbReference>
<comment type="caution">
    <text evidence="2">The sequence shown here is derived from an EMBL/GenBank/DDBJ whole genome shotgun (WGS) entry which is preliminary data.</text>
</comment>
<dbReference type="Proteomes" id="UP000245845">
    <property type="component" value="Unassembled WGS sequence"/>
</dbReference>
<dbReference type="AlphaFoldDB" id="A0A2Y9BFU2"/>
<feature type="transmembrane region" description="Helical" evidence="1">
    <location>
        <begin position="364"/>
        <end position="382"/>
    </location>
</feature>
<feature type="transmembrane region" description="Helical" evidence="1">
    <location>
        <begin position="170"/>
        <end position="193"/>
    </location>
</feature>
<dbReference type="EMBL" id="QGDL01000002">
    <property type="protein sequence ID" value="PWJ31287.1"/>
    <property type="molecule type" value="Genomic_DNA"/>
</dbReference>
<dbReference type="GO" id="GO:0140359">
    <property type="term" value="F:ABC-type transporter activity"/>
    <property type="evidence" value="ECO:0007669"/>
    <property type="project" value="InterPro"/>
</dbReference>
<reference evidence="2 3" key="1">
    <citation type="submission" date="2018-05" db="EMBL/GenBank/DDBJ databases">
        <title>The Hungate 1000. A catalogue of reference genomes from the rumen microbiome.</title>
        <authorList>
            <person name="Kelly W."/>
        </authorList>
    </citation>
    <scope>NUCLEOTIDE SEQUENCE [LARGE SCALE GENOMIC DNA]</scope>
    <source>
        <strain evidence="2 3">NLAE-zl-C242</strain>
    </source>
</reference>
<evidence type="ECO:0000256" key="1">
    <source>
        <dbReference type="SAM" id="Phobius"/>
    </source>
</evidence>
<accession>A0A2Y9BFU2</accession>
<protein>
    <submittedName>
        <fullName evidence="2">ABC-type Na+ efflux pump permease subunit</fullName>
    </submittedName>
</protein>